<feature type="compositionally biased region" description="Basic and acidic residues" evidence="1">
    <location>
        <begin position="56"/>
        <end position="68"/>
    </location>
</feature>
<dbReference type="WBParaSite" id="Csp11.Scaffold629.g15604.t2">
    <property type="protein sequence ID" value="Csp11.Scaffold629.g15604.t2"/>
    <property type="gene ID" value="Csp11.Scaffold629.g15604"/>
</dbReference>
<name>A0A1I7U7D1_9PELO</name>
<accession>A0A1I7U7D1</accession>
<evidence type="ECO:0000313" key="2">
    <source>
        <dbReference type="Proteomes" id="UP000095282"/>
    </source>
</evidence>
<dbReference type="eggNOG" id="ENOG502TKFD">
    <property type="taxonomic scope" value="Eukaryota"/>
</dbReference>
<keyword evidence="2" id="KW-1185">Reference proteome</keyword>
<evidence type="ECO:0000256" key="1">
    <source>
        <dbReference type="SAM" id="MobiDB-lite"/>
    </source>
</evidence>
<organism evidence="2 3">
    <name type="scientific">Caenorhabditis tropicalis</name>
    <dbReference type="NCBI Taxonomy" id="1561998"/>
    <lineage>
        <taxon>Eukaryota</taxon>
        <taxon>Metazoa</taxon>
        <taxon>Ecdysozoa</taxon>
        <taxon>Nematoda</taxon>
        <taxon>Chromadorea</taxon>
        <taxon>Rhabditida</taxon>
        <taxon>Rhabditina</taxon>
        <taxon>Rhabditomorpha</taxon>
        <taxon>Rhabditoidea</taxon>
        <taxon>Rhabditidae</taxon>
        <taxon>Peloderinae</taxon>
        <taxon>Caenorhabditis</taxon>
    </lineage>
</organism>
<protein>
    <submittedName>
        <fullName evidence="3">DFRP_C domain-containing protein</fullName>
    </submittedName>
</protein>
<evidence type="ECO:0000313" key="3">
    <source>
        <dbReference type="WBParaSite" id="Csp11.Scaffold629.g15604.t2"/>
    </source>
</evidence>
<feature type="region of interest" description="Disordered" evidence="1">
    <location>
        <begin position="56"/>
        <end position="92"/>
    </location>
</feature>
<sequence>MGPIVFTVATKLQRRQAKKEKEKKKIQTKCLEEYGHEKREQLRNMSILTKSRIEAADKSLFREDREGGEGEDGDFMDEGGGGGDDPDDDSFL</sequence>
<dbReference type="Proteomes" id="UP000095282">
    <property type="component" value="Unplaced"/>
</dbReference>
<dbReference type="AlphaFoldDB" id="A0A1I7U7D1"/>
<proteinExistence type="predicted"/>
<reference evidence="3" key="1">
    <citation type="submission" date="2016-11" db="UniProtKB">
        <authorList>
            <consortium name="WormBaseParasite"/>
        </authorList>
    </citation>
    <scope>IDENTIFICATION</scope>
</reference>